<accession>A0A9P6WTA5</accession>
<organism evidence="2 3">
    <name type="scientific">Rhizopus oryzae</name>
    <name type="common">Mucormycosis agent</name>
    <name type="synonym">Rhizopus arrhizus var. delemar</name>
    <dbReference type="NCBI Taxonomy" id="64495"/>
    <lineage>
        <taxon>Eukaryota</taxon>
        <taxon>Fungi</taxon>
        <taxon>Fungi incertae sedis</taxon>
        <taxon>Mucoromycota</taxon>
        <taxon>Mucoromycotina</taxon>
        <taxon>Mucoromycetes</taxon>
        <taxon>Mucorales</taxon>
        <taxon>Mucorineae</taxon>
        <taxon>Rhizopodaceae</taxon>
        <taxon>Rhizopus</taxon>
    </lineage>
</organism>
<evidence type="ECO:0000256" key="1">
    <source>
        <dbReference type="SAM" id="MobiDB-lite"/>
    </source>
</evidence>
<feature type="region of interest" description="Disordered" evidence="1">
    <location>
        <begin position="1"/>
        <end position="32"/>
    </location>
</feature>
<evidence type="ECO:0000313" key="2">
    <source>
        <dbReference type="EMBL" id="KAG1280763.1"/>
    </source>
</evidence>
<gene>
    <name evidence="2" type="ORF">G6F64_014511</name>
</gene>
<protein>
    <submittedName>
        <fullName evidence="2">Uncharacterized protein</fullName>
    </submittedName>
</protein>
<sequence>MRPARRENGSDCSQTLPGPVSVARNTPSPPNSMLLTPVTRLTSMSTVGCVDEHPAVALQLLHDEALAAEQPGHDPALELHAELPACAGLDS</sequence>
<dbReference type="AlphaFoldDB" id="A0A9P6WTA5"/>
<proteinExistence type="predicted"/>
<reference evidence="2" key="1">
    <citation type="journal article" date="2020" name="Microb. Genom.">
        <title>Genetic diversity of clinical and environmental Mucorales isolates obtained from an investigation of mucormycosis cases among solid organ transplant recipients.</title>
        <authorList>
            <person name="Nguyen M.H."/>
            <person name="Kaul D."/>
            <person name="Muto C."/>
            <person name="Cheng S.J."/>
            <person name="Richter R.A."/>
            <person name="Bruno V.M."/>
            <person name="Liu G."/>
            <person name="Beyhan S."/>
            <person name="Sundermann A.J."/>
            <person name="Mounaud S."/>
            <person name="Pasculle A.W."/>
            <person name="Nierman W.C."/>
            <person name="Driscoll E."/>
            <person name="Cumbie R."/>
            <person name="Clancy C.J."/>
            <person name="Dupont C.L."/>
        </authorList>
    </citation>
    <scope>NUCLEOTIDE SEQUENCE</scope>
    <source>
        <strain evidence="2">GL11</strain>
    </source>
</reference>
<comment type="caution">
    <text evidence="2">The sequence shown here is derived from an EMBL/GenBank/DDBJ whole genome shotgun (WGS) entry which is preliminary data.</text>
</comment>
<evidence type="ECO:0000313" key="3">
    <source>
        <dbReference type="Proteomes" id="UP000716291"/>
    </source>
</evidence>
<name>A0A9P6WTA5_RHIOR</name>
<dbReference type="EMBL" id="JAANQT010008617">
    <property type="protein sequence ID" value="KAG1280763.1"/>
    <property type="molecule type" value="Genomic_DNA"/>
</dbReference>
<feature type="compositionally biased region" description="Polar residues" evidence="1">
    <location>
        <begin position="23"/>
        <end position="32"/>
    </location>
</feature>
<keyword evidence="3" id="KW-1185">Reference proteome</keyword>
<dbReference type="Proteomes" id="UP000716291">
    <property type="component" value="Unassembled WGS sequence"/>
</dbReference>